<dbReference type="OrthoDB" id="5671700at2"/>
<dbReference type="Gene3D" id="1.10.10.10">
    <property type="entry name" value="Winged helix-like DNA-binding domain superfamily/Winged helix DNA-binding domain"/>
    <property type="match status" value="1"/>
</dbReference>
<dbReference type="AlphaFoldDB" id="A0A1E5BAX1"/>
<dbReference type="Proteomes" id="UP000094741">
    <property type="component" value="Unassembled WGS sequence"/>
</dbReference>
<gene>
    <name evidence="1" type="ORF">A1QO_14120</name>
</gene>
<evidence type="ECO:0000313" key="1">
    <source>
        <dbReference type="EMBL" id="OEE31253.1"/>
    </source>
</evidence>
<protein>
    <recommendedName>
        <fullName evidence="3">HTH lysR-type domain-containing protein</fullName>
    </recommendedName>
</protein>
<evidence type="ECO:0008006" key="3">
    <source>
        <dbReference type="Google" id="ProtNLM"/>
    </source>
</evidence>
<dbReference type="SUPFAM" id="SSF46785">
    <property type="entry name" value="Winged helix' DNA-binding domain"/>
    <property type="match status" value="1"/>
</dbReference>
<comment type="caution">
    <text evidence="1">The sequence shown here is derived from an EMBL/GenBank/DDBJ whole genome shotgun (WGS) entry which is preliminary data.</text>
</comment>
<name>A0A1E5BAX1_9VIBR</name>
<sequence>MKNISNLSELLIHFEAIYRYDGLRAAALKTGIPLCRLSRSLNDLETIVKKKLFYSDKNEFKPTREGGRLYHEVDTNSMLINLSHQLNEYMNHESIKACVLPQIKMNLSGEIISNYYDYRKDSGRVLSVTITSEYFNEREMYSQLRACDLDIVLSYYKFDSIAVENKQLYIDEYSFYQINNDNNKIEYLAMLGLGNTSNDNFIVDFIDQCCDSECTVKSLPRLILPDIDSLLKVAKELPLIVLLNKASIRKFVNSGVDLKKIDKIGTLELPVYISYHKMNPKKKMINMVSETYLNLLKEEDVDLECLPV</sequence>
<organism evidence="1 2">
    <name type="scientific">Vibrio genomosp. F10 str. ZF-129</name>
    <dbReference type="NCBI Taxonomy" id="1187848"/>
    <lineage>
        <taxon>Bacteria</taxon>
        <taxon>Pseudomonadati</taxon>
        <taxon>Pseudomonadota</taxon>
        <taxon>Gammaproteobacteria</taxon>
        <taxon>Vibrionales</taxon>
        <taxon>Vibrionaceae</taxon>
        <taxon>Vibrio</taxon>
    </lineage>
</organism>
<evidence type="ECO:0000313" key="2">
    <source>
        <dbReference type="Proteomes" id="UP000094741"/>
    </source>
</evidence>
<dbReference type="EMBL" id="AJYQ02000128">
    <property type="protein sequence ID" value="OEE31253.1"/>
    <property type="molecule type" value="Genomic_DNA"/>
</dbReference>
<dbReference type="InterPro" id="IPR036390">
    <property type="entry name" value="WH_DNA-bd_sf"/>
</dbReference>
<accession>A0A1E5BAX1</accession>
<reference evidence="1 2" key="1">
    <citation type="journal article" date="2012" name="Science">
        <title>Ecological populations of bacteria act as socially cohesive units of antibiotic production and resistance.</title>
        <authorList>
            <person name="Cordero O.X."/>
            <person name="Wildschutte H."/>
            <person name="Kirkup B."/>
            <person name="Proehl S."/>
            <person name="Ngo L."/>
            <person name="Hussain F."/>
            <person name="Le Roux F."/>
            <person name="Mincer T."/>
            <person name="Polz M.F."/>
        </authorList>
    </citation>
    <scope>NUCLEOTIDE SEQUENCE [LARGE SCALE GENOMIC DNA]</scope>
    <source>
        <strain evidence="1 2">ZF-129</strain>
    </source>
</reference>
<proteinExistence type="predicted"/>
<dbReference type="RefSeq" id="WP_017040994.1">
    <property type="nucleotide sequence ID" value="NZ_AJYQ02000128.1"/>
</dbReference>
<dbReference type="InterPro" id="IPR036388">
    <property type="entry name" value="WH-like_DNA-bd_sf"/>
</dbReference>